<gene>
    <name evidence="1" type="ORF">EV690_1497</name>
</gene>
<dbReference type="Proteomes" id="UP000295565">
    <property type="component" value="Unassembled WGS sequence"/>
</dbReference>
<name>A0A4V2PR81_9GAMM</name>
<keyword evidence="2" id="KW-1185">Reference proteome</keyword>
<dbReference type="AlphaFoldDB" id="A0A4V2PR81"/>
<protein>
    <recommendedName>
        <fullName evidence="3">Phosphotransferase family enzyme</fullName>
    </recommendedName>
</protein>
<sequence length="424" mass="48567">MDNQAPLAAQANTLAKQGQWQQASDKLALLIAQITGHTVQTIQINRDQYSLNSLNGFTQLDTDEALFFKYHHEEGEEKSIEEYYRAELLRNYGFPVDLPLYACKEPGRQLLLYRKRHTERFADVCRRWEAHPDATTLPKLIKAQQQLDQLTLTKARNSLHRVSVQQVKQEAIHQLFYHRLVDDHHPLGLGGRVAKFYLDKTIKLGQQSLDWSQFSRYRWQINGIHYPFTVAELFSQSAQRLAPQSLADHGAIVAHGDAHNANVWFEDEQTLTLFDPAFAGENIPALLAEIKATFHNIFAHPYWLYEPDIAQEHYQVEVRIDHPTQQIVVQHNWQLTDLRQAFLDSKINNYWRPLIAQLKAQQSLPEHYQQVIQLALFCCPTLVLDLTANGYGQHNQQSSALGWAIAVALGNGGQGPGQWISQLL</sequence>
<proteinExistence type="predicted"/>
<evidence type="ECO:0000313" key="1">
    <source>
        <dbReference type="EMBL" id="TCK57801.1"/>
    </source>
</evidence>
<dbReference type="SUPFAM" id="SSF56112">
    <property type="entry name" value="Protein kinase-like (PK-like)"/>
    <property type="match status" value="1"/>
</dbReference>
<evidence type="ECO:0000313" key="2">
    <source>
        <dbReference type="Proteomes" id="UP000295565"/>
    </source>
</evidence>
<reference evidence="1 2" key="1">
    <citation type="submission" date="2019-03" db="EMBL/GenBank/DDBJ databases">
        <title>Genomic Encyclopedia of Type Strains, Phase IV (KMG-IV): sequencing the most valuable type-strain genomes for metagenomic binning, comparative biology and taxonomic classification.</title>
        <authorList>
            <person name="Goeker M."/>
        </authorList>
    </citation>
    <scope>NUCLEOTIDE SEQUENCE [LARGE SCALE GENOMIC DNA]</scope>
    <source>
        <strain evidence="1 2">DSM 18577</strain>
    </source>
</reference>
<accession>A0A4V2PR81</accession>
<dbReference type="EMBL" id="SMGD01000012">
    <property type="protein sequence ID" value="TCK57801.1"/>
    <property type="molecule type" value="Genomic_DNA"/>
</dbReference>
<dbReference type="InterPro" id="IPR011009">
    <property type="entry name" value="Kinase-like_dom_sf"/>
</dbReference>
<organism evidence="1 2">
    <name type="scientific">Celerinatantimonas diazotrophica</name>
    <dbReference type="NCBI Taxonomy" id="412034"/>
    <lineage>
        <taxon>Bacteria</taxon>
        <taxon>Pseudomonadati</taxon>
        <taxon>Pseudomonadota</taxon>
        <taxon>Gammaproteobacteria</taxon>
        <taxon>Celerinatantimonadaceae</taxon>
        <taxon>Celerinatantimonas</taxon>
    </lineage>
</organism>
<comment type="caution">
    <text evidence="1">The sequence shown here is derived from an EMBL/GenBank/DDBJ whole genome shotgun (WGS) entry which is preliminary data.</text>
</comment>
<evidence type="ECO:0008006" key="3">
    <source>
        <dbReference type="Google" id="ProtNLM"/>
    </source>
</evidence>